<dbReference type="Proteomes" id="UP001235939">
    <property type="component" value="Chromosome 04"/>
</dbReference>
<gene>
    <name evidence="2" type="ORF">LAZ67_4003698</name>
</gene>
<proteinExistence type="predicted"/>
<dbReference type="EMBL" id="CP092866">
    <property type="protein sequence ID" value="UYV67033.1"/>
    <property type="molecule type" value="Genomic_DNA"/>
</dbReference>
<name>A0ABY6KGY2_9ARAC</name>
<feature type="compositionally biased region" description="Low complexity" evidence="1">
    <location>
        <begin position="51"/>
        <end position="67"/>
    </location>
</feature>
<organism evidence="2 3">
    <name type="scientific">Cordylochernes scorpioides</name>
    <dbReference type="NCBI Taxonomy" id="51811"/>
    <lineage>
        <taxon>Eukaryota</taxon>
        <taxon>Metazoa</taxon>
        <taxon>Ecdysozoa</taxon>
        <taxon>Arthropoda</taxon>
        <taxon>Chelicerata</taxon>
        <taxon>Arachnida</taxon>
        <taxon>Pseudoscorpiones</taxon>
        <taxon>Cheliferoidea</taxon>
        <taxon>Chernetidae</taxon>
        <taxon>Cordylochernes</taxon>
    </lineage>
</organism>
<sequence length="176" mass="18599">MSQAGSRRAKAEHGPQATGFSIPGRRRSSHCAQTNRSANIEPTPPAPPAPSEEVPSTAPVTPTVAPGFPAPHPARTTIGDAPSGSAQVQPRVTGALSTAGAVVTADASANKAQTWTDIIESSEAEENGFIQPRRKRKRGDASTLTLDNLERLPQQELRFALLTELRETLGVIPRQP</sequence>
<protein>
    <submittedName>
        <fullName evidence="2">Uncharacterized protein</fullName>
    </submittedName>
</protein>
<evidence type="ECO:0000256" key="1">
    <source>
        <dbReference type="SAM" id="MobiDB-lite"/>
    </source>
</evidence>
<evidence type="ECO:0000313" key="2">
    <source>
        <dbReference type="EMBL" id="UYV67033.1"/>
    </source>
</evidence>
<reference evidence="2 3" key="1">
    <citation type="submission" date="2022-01" db="EMBL/GenBank/DDBJ databases">
        <title>A chromosomal length assembly of Cordylochernes scorpioides.</title>
        <authorList>
            <person name="Zeh D."/>
            <person name="Zeh J."/>
        </authorList>
    </citation>
    <scope>NUCLEOTIDE SEQUENCE [LARGE SCALE GENOMIC DNA]</scope>
    <source>
        <strain evidence="2">IN4F17</strain>
        <tissue evidence="2">Whole Body</tissue>
    </source>
</reference>
<evidence type="ECO:0000313" key="3">
    <source>
        <dbReference type="Proteomes" id="UP001235939"/>
    </source>
</evidence>
<feature type="region of interest" description="Disordered" evidence="1">
    <location>
        <begin position="1"/>
        <end position="98"/>
    </location>
</feature>
<feature type="compositionally biased region" description="Polar residues" evidence="1">
    <location>
        <begin position="30"/>
        <end position="40"/>
    </location>
</feature>
<accession>A0ABY6KGY2</accession>
<keyword evidence="3" id="KW-1185">Reference proteome</keyword>